<evidence type="ECO:0000256" key="5">
    <source>
        <dbReference type="ARBA" id="ARBA00023136"/>
    </source>
</evidence>
<evidence type="ECO:0000256" key="7">
    <source>
        <dbReference type="SAM" id="Phobius"/>
    </source>
</evidence>
<comment type="caution">
    <text evidence="10">The sequence shown here is derived from an EMBL/GenBank/DDBJ whole genome shotgun (WGS) entry which is preliminary data.</text>
</comment>
<dbReference type="PANTHER" id="PTHR30572:SF4">
    <property type="entry name" value="ABC TRANSPORTER PERMEASE YTRF"/>
    <property type="match status" value="1"/>
</dbReference>
<dbReference type="InterPro" id="IPR017800">
    <property type="entry name" value="ADOP"/>
</dbReference>
<feature type="transmembrane region" description="Helical" evidence="7">
    <location>
        <begin position="339"/>
        <end position="361"/>
    </location>
</feature>
<gene>
    <name evidence="10" type="primary">macB_28</name>
    <name evidence="10" type="ORF">GALL_141610</name>
</gene>
<evidence type="ECO:0000259" key="8">
    <source>
        <dbReference type="Pfam" id="PF02687"/>
    </source>
</evidence>
<evidence type="ECO:0000256" key="1">
    <source>
        <dbReference type="ARBA" id="ARBA00004651"/>
    </source>
</evidence>
<feature type="transmembrane region" description="Helical" evidence="7">
    <location>
        <begin position="786"/>
        <end position="804"/>
    </location>
</feature>
<keyword evidence="10" id="KW-0547">Nucleotide-binding</keyword>
<feature type="transmembrane region" description="Helical" evidence="7">
    <location>
        <begin position="381"/>
        <end position="402"/>
    </location>
</feature>
<dbReference type="Pfam" id="PF12704">
    <property type="entry name" value="MacB_PCD"/>
    <property type="match status" value="2"/>
</dbReference>
<dbReference type="AlphaFoldDB" id="A0A1J5SI97"/>
<feature type="transmembrane region" description="Helical" evidence="7">
    <location>
        <begin position="280"/>
        <end position="305"/>
    </location>
</feature>
<dbReference type="GO" id="GO:0005524">
    <property type="term" value="F:ATP binding"/>
    <property type="evidence" value="ECO:0007669"/>
    <property type="project" value="UniProtKB-KW"/>
</dbReference>
<keyword evidence="10" id="KW-0067">ATP-binding</keyword>
<name>A0A1J5SI97_9ZZZZ</name>
<feature type="domain" description="ABC3 transporter permease C-terminal" evidence="8">
    <location>
        <begin position="704"/>
        <end position="814"/>
    </location>
</feature>
<feature type="transmembrane region" description="Helical" evidence="7">
    <location>
        <begin position="430"/>
        <end position="450"/>
    </location>
</feature>
<keyword evidence="2" id="KW-1003">Cell membrane</keyword>
<dbReference type="GO" id="GO:0016787">
    <property type="term" value="F:hydrolase activity"/>
    <property type="evidence" value="ECO:0007669"/>
    <property type="project" value="UniProtKB-KW"/>
</dbReference>
<dbReference type="NCBIfam" id="TIGR03434">
    <property type="entry name" value="ADOP"/>
    <property type="match status" value="1"/>
</dbReference>
<protein>
    <submittedName>
        <fullName evidence="10">Macrolide export ATP-binding/permease protein MacB</fullName>
        <ecNumber evidence="10">3.6.3.-</ecNumber>
    </submittedName>
</protein>
<evidence type="ECO:0000259" key="9">
    <source>
        <dbReference type="Pfam" id="PF12704"/>
    </source>
</evidence>
<reference evidence="10" key="1">
    <citation type="submission" date="2016-10" db="EMBL/GenBank/DDBJ databases">
        <title>Sequence of Gallionella enrichment culture.</title>
        <authorList>
            <person name="Poehlein A."/>
            <person name="Muehling M."/>
            <person name="Daniel R."/>
        </authorList>
    </citation>
    <scope>NUCLEOTIDE SEQUENCE</scope>
</reference>
<keyword evidence="10" id="KW-0378">Hydrolase</keyword>
<feature type="domain" description="MacB-like periplasmic core" evidence="9">
    <location>
        <begin position="19"/>
        <end position="242"/>
    </location>
</feature>
<sequence length="821" mass="88283">MISDLRFAFRQFAKSPGFTLTAVITLALGLSANIYLFDLIDLFFFQPLPVQHPNRLAYVTQRHPGVELWSGLSWANYRDIRREVPQFEDAVAIYFNAADIAVPGGKAERAWIEGDSGNYFSMLGIKPYLGRLFLPGEGEKPGADPIVVLSYDYWKTSLGGDRSIVGKPIQVNGKSMTVVGITPPEFHSAQWAMAPSAFVPATMIGYLYSQGNDMYTVRDWSAFKMLALLKPGVSLREASASLSVVAKRLDETYRKGESPLVMGLHYERLSRPDPGVAGPIPFIAAVFSILVFLILLIACANVANLQIARAAARRRELGIRSAVGASRFRLLRQLLTESVVLALMAGVVGLFLIMWLGPVLGRLAPKGDVPTSVAPSFNASSIWFTIIVAVVAGVVTGLMPALRASAVDAIAVIKGSDSTMGQGGHWFRNLLVIAQVAFSVVVLITGGLFLRSLVHLSSSYIGFRTQNTVMASVDLKLHGYSEAKGMHFVEQLTDSLQHLPEVNAVSYGSHIPFDNSFETSKILPEGELVGDKSADPSHQPVVAGINHTGPGFLKALGVTLISGRDFTRQDDASAPPVVIINQALAERFWPNQPALGKRLRIDGGALAQVVGIVADGKYLMLAESGRPYLFVPLAQSYHSPITFVVHSTAPDSAALIAALRKLVRERDATLPIYAVRSLADHVKDSALGFMPLRMGAVLSGAQGALGLILAVMGLYAVVAFTVSQRTREIGIRIALGARNSSVLSMVLGSGLRLSLIGLVIGLLLALAMARLMSGILYGLNPIDLPVYGSVIVLIGGVAFAACYFPARRAMRINPVEALRID</sequence>
<evidence type="ECO:0000256" key="3">
    <source>
        <dbReference type="ARBA" id="ARBA00022692"/>
    </source>
</evidence>
<dbReference type="InterPro" id="IPR050250">
    <property type="entry name" value="Macrolide_Exporter_MacB"/>
</dbReference>
<keyword evidence="3 7" id="KW-0812">Transmembrane</keyword>
<accession>A0A1J5SI97</accession>
<dbReference type="EC" id="3.6.3.-" evidence="10"/>
<dbReference type="EMBL" id="MLJW01000063">
    <property type="protein sequence ID" value="OIR03744.1"/>
    <property type="molecule type" value="Genomic_DNA"/>
</dbReference>
<dbReference type="GO" id="GO:0005886">
    <property type="term" value="C:plasma membrane"/>
    <property type="evidence" value="ECO:0007669"/>
    <property type="project" value="UniProtKB-SubCell"/>
</dbReference>
<dbReference type="GO" id="GO:0022857">
    <property type="term" value="F:transmembrane transporter activity"/>
    <property type="evidence" value="ECO:0007669"/>
    <property type="project" value="TreeGrafter"/>
</dbReference>
<dbReference type="InterPro" id="IPR025857">
    <property type="entry name" value="MacB_PCD"/>
</dbReference>
<evidence type="ECO:0000256" key="2">
    <source>
        <dbReference type="ARBA" id="ARBA00022475"/>
    </source>
</evidence>
<evidence type="ECO:0000313" key="10">
    <source>
        <dbReference type="EMBL" id="OIR03744.1"/>
    </source>
</evidence>
<feature type="domain" description="MacB-like periplasmic core" evidence="9">
    <location>
        <begin position="436"/>
        <end position="659"/>
    </location>
</feature>
<comment type="subcellular location">
    <subcellularLocation>
        <location evidence="1">Cell membrane</location>
        <topology evidence="1">Multi-pass membrane protein</topology>
    </subcellularLocation>
</comment>
<keyword evidence="4 7" id="KW-1133">Transmembrane helix</keyword>
<comment type="similarity">
    <text evidence="6">Belongs to the ABC-4 integral membrane protein family.</text>
</comment>
<dbReference type="Pfam" id="PF02687">
    <property type="entry name" value="FtsX"/>
    <property type="match status" value="2"/>
</dbReference>
<evidence type="ECO:0000256" key="6">
    <source>
        <dbReference type="ARBA" id="ARBA00038076"/>
    </source>
</evidence>
<evidence type="ECO:0000256" key="4">
    <source>
        <dbReference type="ARBA" id="ARBA00022989"/>
    </source>
</evidence>
<dbReference type="InterPro" id="IPR003838">
    <property type="entry name" value="ABC3_permease_C"/>
</dbReference>
<feature type="transmembrane region" description="Helical" evidence="7">
    <location>
        <begin position="703"/>
        <end position="722"/>
    </location>
</feature>
<feature type="domain" description="ABC3 transporter permease C-terminal" evidence="8">
    <location>
        <begin position="289"/>
        <end position="405"/>
    </location>
</feature>
<dbReference type="PANTHER" id="PTHR30572">
    <property type="entry name" value="MEMBRANE COMPONENT OF TRANSPORTER-RELATED"/>
    <property type="match status" value="1"/>
</dbReference>
<keyword evidence="5 7" id="KW-0472">Membrane</keyword>
<organism evidence="10">
    <name type="scientific">mine drainage metagenome</name>
    <dbReference type="NCBI Taxonomy" id="410659"/>
    <lineage>
        <taxon>unclassified sequences</taxon>
        <taxon>metagenomes</taxon>
        <taxon>ecological metagenomes</taxon>
    </lineage>
</organism>
<proteinExistence type="inferred from homology"/>
<feature type="transmembrane region" description="Helical" evidence="7">
    <location>
        <begin position="742"/>
        <end position="766"/>
    </location>
</feature>